<comment type="caution">
    <text evidence="1">The sequence shown here is derived from an EMBL/GenBank/DDBJ whole genome shotgun (WGS) entry which is preliminary data.</text>
</comment>
<reference evidence="1 2" key="1">
    <citation type="submission" date="2016-06" db="EMBL/GenBank/DDBJ databases">
        <title>Evolution of pathogenesis and genome organization in the Tremellales.</title>
        <authorList>
            <person name="Cuomo C."/>
            <person name="Litvintseva A."/>
            <person name="Heitman J."/>
            <person name="Chen Y."/>
            <person name="Sun S."/>
            <person name="Springer D."/>
            <person name="Dromer F."/>
            <person name="Young S."/>
            <person name="Zeng Q."/>
            <person name="Chapman S."/>
            <person name="Gujja S."/>
            <person name="Saif S."/>
            <person name="Birren B."/>
        </authorList>
    </citation>
    <scope>NUCLEOTIDE SEQUENCE [LARGE SCALE GENOMIC DNA]</scope>
    <source>
        <strain evidence="1 2">CBS 7118</strain>
    </source>
</reference>
<proteinExistence type="predicted"/>
<organism evidence="1 2">
    <name type="scientific">Cryptococcus wingfieldii CBS 7118</name>
    <dbReference type="NCBI Taxonomy" id="1295528"/>
    <lineage>
        <taxon>Eukaryota</taxon>
        <taxon>Fungi</taxon>
        <taxon>Dikarya</taxon>
        <taxon>Basidiomycota</taxon>
        <taxon>Agaricomycotina</taxon>
        <taxon>Tremellomycetes</taxon>
        <taxon>Tremellales</taxon>
        <taxon>Cryptococcaceae</taxon>
        <taxon>Cryptococcus</taxon>
    </lineage>
</organism>
<evidence type="ECO:0000313" key="1">
    <source>
        <dbReference type="EMBL" id="ODN77308.1"/>
    </source>
</evidence>
<protein>
    <submittedName>
        <fullName evidence="1">Uncharacterized protein</fullName>
    </submittedName>
</protein>
<gene>
    <name evidence="1" type="ORF">L198_08043</name>
</gene>
<dbReference type="EMBL" id="AWGH01000050">
    <property type="protein sequence ID" value="ODN77308.1"/>
    <property type="molecule type" value="Genomic_DNA"/>
</dbReference>
<evidence type="ECO:0000313" key="2">
    <source>
        <dbReference type="Proteomes" id="UP000094819"/>
    </source>
</evidence>
<dbReference type="Proteomes" id="UP000094819">
    <property type="component" value="Unassembled WGS sequence"/>
</dbReference>
<dbReference type="RefSeq" id="XP_019028015.1">
    <property type="nucleotide sequence ID" value="XM_019180016.1"/>
</dbReference>
<dbReference type="GeneID" id="30197254"/>
<accession>A0A1E3HLT4</accession>
<name>A0A1E3HLT4_9TREE</name>
<keyword evidence="2" id="KW-1185">Reference proteome</keyword>
<dbReference type="AlphaFoldDB" id="A0A1E3HLT4"/>
<sequence length="419" mass="47139">MSSPQSNNTRSELLATTILVEGCFPTLIATGASDDGHHKHVSYPVIDARAFVKSFQSDGHGREVSVPVPIEVEEAAKEYMDMVGRVCERLQSEPPLPQWDGTITAFRQYTNRAHTRRQNQLSEVVPHVYASRDTWPFTCRVHANVQELLEDGGQLLGPEDQPMEPSHYADRLTRTVKSAKNLDLLSHVSPGTIKIVFTTHLTEPLRLVKKDADSSNNEGEDIRPLHDWGLLYPQESVECQVTDDSPEWIKRNRAAQEAYRQSIIEAIGDSTDPGTSVELTVETTADDFVQDTKRYEQLLFREAAYITANQVSFREGETHRVGAPSIDTDDLEMEDDEGELVDGHLVKAVWLDPSMFAVLTGQQPKGREFYSKKFSEYKTSIEEGLATMRREVEQGRSEVDDFVPSGAREWGTWTQLSDV</sequence>